<dbReference type="InterPro" id="IPR008906">
    <property type="entry name" value="HATC_C_dom"/>
</dbReference>
<dbReference type="AlphaFoldDB" id="A0A9P5DXF8"/>
<dbReference type="GO" id="GO:0005634">
    <property type="term" value="C:nucleus"/>
    <property type="evidence" value="ECO:0007669"/>
    <property type="project" value="UniProtKB-SubCell"/>
</dbReference>
<evidence type="ECO:0000313" key="8">
    <source>
        <dbReference type="Proteomes" id="UP000730481"/>
    </source>
</evidence>
<dbReference type="EMBL" id="PVQB02000306">
    <property type="protein sequence ID" value="KAF4339025.1"/>
    <property type="molecule type" value="Genomic_DNA"/>
</dbReference>
<feature type="domain" description="HAT C-terminal dimerisation" evidence="6">
    <location>
        <begin position="573"/>
        <end position="645"/>
    </location>
</feature>
<keyword evidence="3" id="KW-0863">Zinc-finger</keyword>
<dbReference type="SUPFAM" id="SSF53098">
    <property type="entry name" value="Ribonuclease H-like"/>
    <property type="match status" value="1"/>
</dbReference>
<keyword evidence="2" id="KW-0479">Metal-binding</keyword>
<evidence type="ECO:0000256" key="3">
    <source>
        <dbReference type="ARBA" id="ARBA00022771"/>
    </source>
</evidence>
<name>A0A9P5DXF8_9HYPO</name>
<accession>A0A9P5DXF8</accession>
<dbReference type="Proteomes" id="UP000730481">
    <property type="component" value="Unassembled WGS sequence"/>
</dbReference>
<evidence type="ECO:0000259" key="6">
    <source>
        <dbReference type="Pfam" id="PF05699"/>
    </source>
</evidence>
<keyword evidence="8" id="KW-1185">Reference proteome</keyword>
<comment type="caution">
    <text evidence="7">The sequence shown here is derived from an EMBL/GenBank/DDBJ whole genome shotgun (WGS) entry which is preliminary data.</text>
</comment>
<reference evidence="7" key="1">
    <citation type="journal article" date="2017" name="Mycologia">
        <title>Fusarium algeriense, sp. nov., a novel toxigenic crown rot pathogen of durum wheat from Algeria is nested in the Fusarium burgessii species complex.</title>
        <authorList>
            <person name="Laraba I."/>
            <person name="Keddad A."/>
            <person name="Boureghda H."/>
            <person name="Abdallah N."/>
            <person name="Vaughan M.M."/>
            <person name="Proctor R.H."/>
            <person name="Busman M."/>
            <person name="O'Donnell K."/>
        </authorList>
    </citation>
    <scope>NUCLEOTIDE SEQUENCE</scope>
    <source>
        <strain evidence="7">NRRL 25174</strain>
    </source>
</reference>
<gene>
    <name evidence="7" type="ORF">FBEOM_7065</name>
</gene>
<dbReference type="PANTHER" id="PTHR46481:SF10">
    <property type="entry name" value="ZINC FINGER BED DOMAIN-CONTAINING PROTEIN 39"/>
    <property type="match status" value="1"/>
</dbReference>
<protein>
    <submittedName>
        <fullName evidence="7">Hat family dimerization</fullName>
    </submittedName>
</protein>
<evidence type="ECO:0000313" key="7">
    <source>
        <dbReference type="EMBL" id="KAF4339025.1"/>
    </source>
</evidence>
<evidence type="ECO:0000256" key="4">
    <source>
        <dbReference type="ARBA" id="ARBA00022833"/>
    </source>
</evidence>
<comment type="subcellular location">
    <subcellularLocation>
        <location evidence="1">Nucleus</location>
    </subcellularLocation>
</comment>
<keyword evidence="5" id="KW-0539">Nucleus</keyword>
<keyword evidence="4" id="KW-0862">Zinc</keyword>
<dbReference type="GO" id="GO:0008270">
    <property type="term" value="F:zinc ion binding"/>
    <property type="evidence" value="ECO:0007669"/>
    <property type="project" value="UniProtKB-KW"/>
</dbReference>
<dbReference type="OrthoDB" id="5085051at2759"/>
<reference evidence="7" key="2">
    <citation type="submission" date="2020-02" db="EMBL/GenBank/DDBJ databases">
        <title>Identification and distribution of gene clusters putatively required for synthesis of sphingolipid metabolism inhibitors in phylogenetically diverse species of the filamentous fungus Fusarium.</title>
        <authorList>
            <person name="Kim H.-S."/>
            <person name="Busman M."/>
            <person name="Brown D.W."/>
            <person name="Divon H."/>
            <person name="Uhlig S."/>
            <person name="Proctor R.H."/>
        </authorList>
    </citation>
    <scope>NUCLEOTIDE SEQUENCE</scope>
    <source>
        <strain evidence="7">NRRL 25174</strain>
    </source>
</reference>
<dbReference type="Pfam" id="PF05699">
    <property type="entry name" value="Dimer_Tnp_hAT"/>
    <property type="match status" value="1"/>
</dbReference>
<organism evidence="7 8">
    <name type="scientific">Fusarium beomiforme</name>
    <dbReference type="NCBI Taxonomy" id="44412"/>
    <lineage>
        <taxon>Eukaryota</taxon>
        <taxon>Fungi</taxon>
        <taxon>Dikarya</taxon>
        <taxon>Ascomycota</taxon>
        <taxon>Pezizomycotina</taxon>
        <taxon>Sordariomycetes</taxon>
        <taxon>Hypocreomycetidae</taxon>
        <taxon>Hypocreales</taxon>
        <taxon>Nectriaceae</taxon>
        <taxon>Fusarium</taxon>
        <taxon>Fusarium burgessii species complex</taxon>
    </lineage>
</organism>
<sequence length="680" mass="76753">MASSSPISSTSAQLTAIERLGWDFYSFFRVEYPEKNKTQIGRVRKSYGRREYVCLHCSTRWSNGYTSNAITHAQNRHRQLIQASETSQNSQQSTQPSIDSYIAFQPSDSALRNVFNAQRYIEAIVGLLTRRRVPFSSVTWDEMKSLALACNPAIEDCLITSRDQAMKIINANYGLYASQLRDLIQGSQSMIHISTDLWTSPHRHAMLASSRYACPLASWILSDIEWIDFNPRRRRIRCIGHIINLSLQSFLLARSKEALTAALNATISDESVDMVDHFAATLAETITQQEEPVLQGKRPKSTAKASQKTGIDEVYTGWQGIPALQKLHNLAVWLRSSSLHSDSWRDAVGLSLGIDNATRWSSWYKVIDNAIRKKVQINQFLLKHDRELEDTVLSGSDWDLLAKTHAFLEPFASATLYAEGKCSSVSQSLFLMDALLFHYESAKVQHSQPGSMDTRMLHAIEMGWFVLDKYYTMTEDVPVYAAALLLDPSKRLAYIQQNWPRDWHEAATTGARDIWMTEYQGLAISKEPERRPAPLPSKKDGQLSFLFRSIEVKQKAISTDSDNLDSFINALPLEIDCTPLEWWSRLEQRAQYPRLSRMAIDILSIPSESAEPERAFSGARRTASWDRLRITCKNLEKVECIGNWLREGLIVPSGEGGLGLVCNPLAADDGAPMDVGLQDD</sequence>
<dbReference type="InterPro" id="IPR052035">
    <property type="entry name" value="ZnF_BED_domain_contain"/>
</dbReference>
<dbReference type="InterPro" id="IPR012337">
    <property type="entry name" value="RNaseH-like_sf"/>
</dbReference>
<proteinExistence type="predicted"/>
<evidence type="ECO:0000256" key="2">
    <source>
        <dbReference type="ARBA" id="ARBA00022723"/>
    </source>
</evidence>
<evidence type="ECO:0000256" key="1">
    <source>
        <dbReference type="ARBA" id="ARBA00004123"/>
    </source>
</evidence>
<dbReference type="PANTHER" id="PTHR46481">
    <property type="entry name" value="ZINC FINGER BED DOMAIN-CONTAINING PROTEIN 4"/>
    <property type="match status" value="1"/>
</dbReference>
<evidence type="ECO:0000256" key="5">
    <source>
        <dbReference type="ARBA" id="ARBA00023242"/>
    </source>
</evidence>
<dbReference type="GO" id="GO:0046983">
    <property type="term" value="F:protein dimerization activity"/>
    <property type="evidence" value="ECO:0007669"/>
    <property type="project" value="InterPro"/>
</dbReference>